<feature type="compositionally biased region" description="Basic and acidic residues" evidence="7">
    <location>
        <begin position="229"/>
        <end position="267"/>
    </location>
</feature>
<feature type="region of interest" description="Disordered" evidence="7">
    <location>
        <begin position="359"/>
        <end position="494"/>
    </location>
</feature>
<dbReference type="Pfam" id="PF12220">
    <property type="entry name" value="U1snRNP70_N"/>
    <property type="match status" value="1"/>
</dbReference>
<proteinExistence type="predicted"/>
<dbReference type="EMBL" id="OU015567">
    <property type="protein sequence ID" value="CAG5112160.1"/>
    <property type="molecule type" value="Genomic_DNA"/>
</dbReference>
<dbReference type="InterPro" id="IPR012677">
    <property type="entry name" value="Nucleotide-bd_a/b_plait_sf"/>
</dbReference>
<evidence type="ECO:0000256" key="7">
    <source>
        <dbReference type="SAM" id="MobiDB-lite"/>
    </source>
</evidence>
<accession>A0ABN7T2X3</accession>
<protein>
    <recommendedName>
        <fullName evidence="2">U1 small nuclear ribonucleoprotein 70 kDa</fullName>
    </recommendedName>
</protein>
<dbReference type="InterPro" id="IPR000504">
    <property type="entry name" value="RRM_dom"/>
</dbReference>
<dbReference type="InterPro" id="IPR051183">
    <property type="entry name" value="U1_U11-U12_snRNP_70-35kDa"/>
</dbReference>
<sequence length="494" mass="57457">MAEQRAFALGLTETYKLNSLDMKVGAQEEMKNSRLSKIQLTKCEEHFDEILQGSIRAKEALIRIGLHIHEEAKPEIVGGRLDMYKQEAARLWSAAAKIINRDCPWDLYLDFIIRVREVFLEEDLKAHSIMEIDDSDDDIVVVSSSAATVPAKRKAPSKDKKITPPKNPKVKTMTAFLPPNLIALFQPREPVEFKPPTGDLPWERDRTKNPYSGIAPFVNEFDPSTETPPKVRVETRAEKEKRKRKDKLEKGMKKTEEELEEWNPHEDDKIESDPFKTLFVARIKFETSESKLKREFEEYGRIKSIRMVENLKNGKPKGYAFVEFEKERDMHSAYKYADGRKIDGKRVLVDVERGRTVKGWRPRRLGGGLGNSRRAPSPIRAEVDELRRRGGYGFAGDEKRDQARERAKLLDRSKREKKDEEKRSRRSRSRDRDGRRKRSRSRDRKRDRRDRSRDRRDRRRGDKEVDIKTDPGVKTDFDAGANGDAYVKAEKMDD</sequence>
<keyword evidence="10" id="KW-1185">Reference proteome</keyword>
<name>A0ABN7T2X3_OIKDI</name>
<dbReference type="Gene3D" id="3.30.70.330">
    <property type="match status" value="1"/>
</dbReference>
<organism evidence="9 10">
    <name type="scientific">Oikopleura dioica</name>
    <name type="common">Tunicate</name>
    <dbReference type="NCBI Taxonomy" id="34765"/>
    <lineage>
        <taxon>Eukaryota</taxon>
        <taxon>Metazoa</taxon>
        <taxon>Chordata</taxon>
        <taxon>Tunicata</taxon>
        <taxon>Appendicularia</taxon>
        <taxon>Copelata</taxon>
        <taxon>Oikopleuridae</taxon>
        <taxon>Oikopleura</taxon>
    </lineage>
</organism>
<dbReference type="PANTHER" id="PTHR13952:SF5">
    <property type="entry name" value="U1 SMALL NUCLEAR RIBONUCLEOPROTEIN 70 KDA"/>
    <property type="match status" value="1"/>
</dbReference>
<feature type="domain" description="RRM" evidence="8">
    <location>
        <begin position="276"/>
        <end position="354"/>
    </location>
</feature>
<dbReference type="CDD" id="cd12236">
    <property type="entry name" value="RRM_snRNP70"/>
    <property type="match status" value="1"/>
</dbReference>
<feature type="compositionally biased region" description="Basic residues" evidence="7">
    <location>
        <begin position="424"/>
        <end position="448"/>
    </location>
</feature>
<keyword evidence="5" id="KW-0687">Ribonucleoprotein</keyword>
<gene>
    <name evidence="9" type="ORF">OKIOD_LOCUS15168</name>
</gene>
<evidence type="ECO:0000256" key="5">
    <source>
        <dbReference type="ARBA" id="ARBA00023274"/>
    </source>
</evidence>
<dbReference type="PANTHER" id="PTHR13952">
    <property type="entry name" value="U1 SMALL NUCLEAR RIBONUCLEOPROTEIN 70 KD"/>
    <property type="match status" value="1"/>
</dbReference>
<feature type="compositionally biased region" description="Basic and acidic residues" evidence="7">
    <location>
        <begin position="396"/>
        <end position="423"/>
    </location>
</feature>
<evidence type="ECO:0000313" key="9">
    <source>
        <dbReference type="EMBL" id="CAG5112160.1"/>
    </source>
</evidence>
<evidence type="ECO:0000256" key="2">
    <source>
        <dbReference type="ARBA" id="ARBA00016996"/>
    </source>
</evidence>
<evidence type="ECO:0000256" key="1">
    <source>
        <dbReference type="ARBA" id="ARBA00004123"/>
    </source>
</evidence>
<evidence type="ECO:0000256" key="6">
    <source>
        <dbReference type="PROSITE-ProRule" id="PRU00176"/>
    </source>
</evidence>
<feature type="compositionally biased region" description="Basic and acidic residues" evidence="7">
    <location>
        <begin position="449"/>
        <end position="477"/>
    </location>
</feature>
<evidence type="ECO:0000313" key="10">
    <source>
        <dbReference type="Proteomes" id="UP001158576"/>
    </source>
</evidence>
<dbReference type="Pfam" id="PF00076">
    <property type="entry name" value="RRM_1"/>
    <property type="match status" value="1"/>
</dbReference>
<evidence type="ECO:0000256" key="3">
    <source>
        <dbReference type="ARBA" id="ARBA00022884"/>
    </source>
</evidence>
<dbReference type="SMART" id="SM00360">
    <property type="entry name" value="RRM"/>
    <property type="match status" value="1"/>
</dbReference>
<evidence type="ECO:0000256" key="4">
    <source>
        <dbReference type="ARBA" id="ARBA00023242"/>
    </source>
</evidence>
<feature type="region of interest" description="Disordered" evidence="7">
    <location>
        <begin position="151"/>
        <end position="171"/>
    </location>
</feature>
<reference evidence="9 10" key="1">
    <citation type="submission" date="2021-04" db="EMBL/GenBank/DDBJ databases">
        <authorList>
            <person name="Bliznina A."/>
        </authorList>
    </citation>
    <scope>NUCLEOTIDE SEQUENCE [LARGE SCALE GENOMIC DNA]</scope>
</reference>
<comment type="subcellular location">
    <subcellularLocation>
        <location evidence="1">Nucleus</location>
    </subcellularLocation>
</comment>
<dbReference type="InterPro" id="IPR022023">
    <property type="entry name" value="U1snRNP70_N"/>
</dbReference>
<feature type="region of interest" description="Disordered" evidence="7">
    <location>
        <begin position="214"/>
        <end position="267"/>
    </location>
</feature>
<dbReference type="InterPro" id="IPR034143">
    <property type="entry name" value="snRNP70_RRM"/>
</dbReference>
<dbReference type="SUPFAM" id="SSF54928">
    <property type="entry name" value="RNA-binding domain, RBD"/>
    <property type="match status" value="1"/>
</dbReference>
<dbReference type="PROSITE" id="PS50102">
    <property type="entry name" value="RRM"/>
    <property type="match status" value="1"/>
</dbReference>
<evidence type="ECO:0000259" key="8">
    <source>
        <dbReference type="PROSITE" id="PS50102"/>
    </source>
</evidence>
<dbReference type="InterPro" id="IPR035979">
    <property type="entry name" value="RBD_domain_sf"/>
</dbReference>
<dbReference type="Proteomes" id="UP001158576">
    <property type="component" value="Chromosome 2"/>
</dbReference>
<keyword evidence="4" id="KW-0539">Nucleus</keyword>
<keyword evidence="3 6" id="KW-0694">RNA-binding</keyword>